<dbReference type="PANTHER" id="PTHR17985">
    <property type="entry name" value="SER/THR-RICH PROTEIN T10 IN DGCR REGION"/>
    <property type="match status" value="1"/>
</dbReference>
<keyword evidence="2" id="KW-1185">Reference proteome</keyword>
<gene>
    <name evidence="1" type="ORF">FDY93_10575</name>
</gene>
<dbReference type="Pfam" id="PF05742">
    <property type="entry name" value="TANGO2"/>
    <property type="match status" value="1"/>
</dbReference>
<dbReference type="PANTHER" id="PTHR17985:SF8">
    <property type="entry name" value="TRANSPORT AND GOLGI ORGANIZATION PROTEIN 2 HOMOLOG"/>
    <property type="match status" value="1"/>
</dbReference>
<comment type="caution">
    <text evidence="1">The sequence shown here is derived from an EMBL/GenBank/DDBJ whole genome shotgun (WGS) entry which is preliminary data.</text>
</comment>
<proteinExistence type="predicted"/>
<dbReference type="InterPro" id="IPR008551">
    <property type="entry name" value="TANGO2"/>
</dbReference>
<dbReference type="EMBL" id="VANI01000010">
    <property type="protein sequence ID" value="TLM77426.1"/>
    <property type="molecule type" value="Genomic_DNA"/>
</dbReference>
<name>A0ABY2UHU1_9GAMM</name>
<sequence>MCLLLIAYRQHPRYPLLLLANRDEFYRRPTAPAQPWEDSNVVAGRDLEAGGTWLGIAPGGRVAAVTNMREPGAPEPADLLSRGEIPVGFLAGNTNPTSYAHALPGARYRGFNALLFDPRAEPPLVCAGNRHRPFAMTPGLHGISNGAPDDPWPKVTRGCNALAALVQNLPETLDSENFAAPALALLADTNRAPRSQLPETGVSAAMESALSSIFVRITAQELARDRTLMADGYGTRASTLVAVDSDGGVQLWEQGFADGLVSGALRHFYLPPARSTSP</sequence>
<protein>
    <submittedName>
        <fullName evidence="1">NRDE family protein</fullName>
    </submittedName>
</protein>
<dbReference type="Proteomes" id="UP000306791">
    <property type="component" value="Unassembled WGS sequence"/>
</dbReference>
<accession>A0ABY2UHU1</accession>
<organism evidence="1 2">
    <name type="scientific">Microbulbifer harenosus</name>
    <dbReference type="NCBI Taxonomy" id="2576840"/>
    <lineage>
        <taxon>Bacteria</taxon>
        <taxon>Pseudomonadati</taxon>
        <taxon>Pseudomonadota</taxon>
        <taxon>Gammaproteobacteria</taxon>
        <taxon>Cellvibrionales</taxon>
        <taxon>Microbulbiferaceae</taxon>
        <taxon>Microbulbifer</taxon>
    </lineage>
</organism>
<reference evidence="1 2" key="1">
    <citation type="submission" date="2019-05" db="EMBL/GenBank/DDBJ databases">
        <title>Microbulbifer harenosus sp. nov., an alginate-degrading bacterium isolated from coastal sand.</title>
        <authorList>
            <person name="Huang H."/>
            <person name="Mo K."/>
            <person name="Bao S."/>
        </authorList>
    </citation>
    <scope>NUCLEOTIDE SEQUENCE [LARGE SCALE GENOMIC DNA]</scope>
    <source>
        <strain evidence="1 2">HB161719</strain>
    </source>
</reference>
<evidence type="ECO:0000313" key="2">
    <source>
        <dbReference type="Proteomes" id="UP000306791"/>
    </source>
</evidence>
<evidence type="ECO:0000313" key="1">
    <source>
        <dbReference type="EMBL" id="TLM77426.1"/>
    </source>
</evidence>